<accession>A0A8K2A0Q8</accession>
<organism evidence="2 3">
    <name type="scientific">Petrachloros mirabilis ULC683</name>
    <dbReference type="NCBI Taxonomy" id="2781853"/>
    <lineage>
        <taxon>Bacteria</taxon>
        <taxon>Bacillati</taxon>
        <taxon>Cyanobacteriota</taxon>
        <taxon>Cyanophyceae</taxon>
        <taxon>Synechococcales</taxon>
        <taxon>Petrachlorosaceae</taxon>
        <taxon>Petrachloros</taxon>
        <taxon>Petrachloros mirabilis</taxon>
    </lineage>
</organism>
<keyword evidence="1" id="KW-0472">Membrane</keyword>
<dbReference type="Proteomes" id="UP000607397">
    <property type="component" value="Unassembled WGS sequence"/>
</dbReference>
<dbReference type="EMBL" id="WVIC01000030">
    <property type="protein sequence ID" value="NCJ07633.1"/>
    <property type="molecule type" value="Genomic_DNA"/>
</dbReference>
<proteinExistence type="predicted"/>
<name>A0A8K2A0Q8_9CYAN</name>
<dbReference type="AlphaFoldDB" id="A0A8K2A0Q8"/>
<feature type="transmembrane region" description="Helical" evidence="1">
    <location>
        <begin position="6"/>
        <end position="25"/>
    </location>
</feature>
<gene>
    <name evidence="2" type="ORF">GS597_14170</name>
</gene>
<evidence type="ECO:0000256" key="1">
    <source>
        <dbReference type="SAM" id="Phobius"/>
    </source>
</evidence>
<evidence type="ECO:0000313" key="3">
    <source>
        <dbReference type="Proteomes" id="UP000607397"/>
    </source>
</evidence>
<keyword evidence="3" id="KW-1185">Reference proteome</keyword>
<keyword evidence="1" id="KW-0812">Transmembrane</keyword>
<keyword evidence="1" id="KW-1133">Transmembrane helix</keyword>
<evidence type="ECO:0008006" key="4">
    <source>
        <dbReference type="Google" id="ProtNLM"/>
    </source>
</evidence>
<comment type="caution">
    <text evidence="2">The sequence shown here is derived from an EMBL/GenBank/DDBJ whole genome shotgun (WGS) entry which is preliminary data.</text>
</comment>
<sequence>MGGFIAYFLMLSVSLGTALALFYGLKTVKLI</sequence>
<protein>
    <recommendedName>
        <fullName evidence="4">Cytochrome b6-f complex subunit 6</fullName>
    </recommendedName>
</protein>
<reference evidence="2" key="1">
    <citation type="submission" date="2019-12" db="EMBL/GenBank/DDBJ databases">
        <title>High-Quality draft genome sequences of three cyanobacteria isolated from the limestone walls of the Old Cathedral of Coimbra.</title>
        <authorList>
            <person name="Tiago I."/>
            <person name="Soares F."/>
            <person name="Portugal A."/>
        </authorList>
    </citation>
    <scope>NUCLEOTIDE SEQUENCE [LARGE SCALE GENOMIC DNA]</scope>
    <source>
        <strain evidence="2">C</strain>
    </source>
</reference>
<evidence type="ECO:0000313" key="2">
    <source>
        <dbReference type="EMBL" id="NCJ07633.1"/>
    </source>
</evidence>